<name>A0A4U0V7H1_9PEZI</name>
<protein>
    <recommendedName>
        <fullName evidence="3">PCI domain-containing protein</fullName>
    </recommendedName>
</protein>
<dbReference type="GO" id="GO:0005829">
    <property type="term" value="C:cytosol"/>
    <property type="evidence" value="ECO:0007669"/>
    <property type="project" value="TreeGrafter"/>
</dbReference>
<evidence type="ECO:0000313" key="5">
    <source>
        <dbReference type="Proteomes" id="UP000310066"/>
    </source>
</evidence>
<comment type="similarity">
    <text evidence="1">Belongs to the proteasome subunit S11 family.</text>
</comment>
<dbReference type="STRING" id="329885.A0A4U0V7H1"/>
<dbReference type="InterPro" id="IPR035298">
    <property type="entry name" value="PSMD13"/>
</dbReference>
<proteinExistence type="inferred from homology"/>
<reference evidence="4 5" key="1">
    <citation type="submission" date="2017-03" db="EMBL/GenBank/DDBJ databases">
        <title>Genomes of endolithic fungi from Antarctica.</title>
        <authorList>
            <person name="Coleine C."/>
            <person name="Masonjones S."/>
            <person name="Stajich J.E."/>
        </authorList>
    </citation>
    <scope>NUCLEOTIDE SEQUENCE [LARGE SCALE GENOMIC DNA]</scope>
    <source>
        <strain evidence="4 5">CCFEE 5311</strain>
    </source>
</reference>
<dbReference type="InterPro" id="IPR036390">
    <property type="entry name" value="WH_DNA-bd_sf"/>
</dbReference>
<keyword evidence="2" id="KW-0647">Proteasome</keyword>
<dbReference type="SMART" id="SM00088">
    <property type="entry name" value="PINT"/>
    <property type="match status" value="1"/>
</dbReference>
<dbReference type="Pfam" id="PF18261">
    <property type="entry name" value="Rpn9_C"/>
    <property type="match status" value="1"/>
</dbReference>
<dbReference type="GO" id="GO:0005634">
    <property type="term" value="C:nucleus"/>
    <property type="evidence" value="ECO:0007669"/>
    <property type="project" value="TreeGrafter"/>
</dbReference>
<dbReference type="Pfam" id="PF22037">
    <property type="entry name" value="PSD13_N"/>
    <property type="match status" value="1"/>
</dbReference>
<organism evidence="4 5">
    <name type="scientific">Friedmanniomyces endolithicus</name>
    <dbReference type="NCBI Taxonomy" id="329885"/>
    <lineage>
        <taxon>Eukaryota</taxon>
        <taxon>Fungi</taxon>
        <taxon>Dikarya</taxon>
        <taxon>Ascomycota</taxon>
        <taxon>Pezizomycotina</taxon>
        <taxon>Dothideomycetes</taxon>
        <taxon>Dothideomycetidae</taxon>
        <taxon>Mycosphaerellales</taxon>
        <taxon>Teratosphaeriaceae</taxon>
        <taxon>Friedmanniomyces</taxon>
    </lineage>
</organism>
<dbReference type="OrthoDB" id="1093at2759"/>
<feature type="domain" description="PCI" evidence="3">
    <location>
        <begin position="175"/>
        <end position="342"/>
    </location>
</feature>
<dbReference type="EMBL" id="NAJP01000015">
    <property type="protein sequence ID" value="TKA44332.1"/>
    <property type="molecule type" value="Genomic_DNA"/>
</dbReference>
<dbReference type="GO" id="GO:0006511">
    <property type="term" value="P:ubiquitin-dependent protein catabolic process"/>
    <property type="evidence" value="ECO:0007669"/>
    <property type="project" value="TreeGrafter"/>
</dbReference>
<dbReference type="InterPro" id="IPR040798">
    <property type="entry name" value="Rpn9_C"/>
</dbReference>
<accession>A0A4U0V7H1</accession>
<dbReference type="Pfam" id="PF01399">
    <property type="entry name" value="PCI"/>
    <property type="match status" value="1"/>
</dbReference>
<gene>
    <name evidence="4" type="ORF">B0A54_05075</name>
</gene>
<evidence type="ECO:0000256" key="1">
    <source>
        <dbReference type="ARBA" id="ARBA00006207"/>
    </source>
</evidence>
<dbReference type="SUPFAM" id="SSF46785">
    <property type="entry name" value="Winged helix' DNA-binding domain"/>
    <property type="match status" value="1"/>
</dbReference>
<dbReference type="InterPro" id="IPR054179">
    <property type="entry name" value="PSD13_N"/>
</dbReference>
<dbReference type="InterPro" id="IPR000717">
    <property type="entry name" value="PCI_dom"/>
</dbReference>
<dbReference type="PANTHER" id="PTHR10539">
    <property type="entry name" value="26S PROTEASOME NON-ATPASE REGULATORY SUBUNIT 13"/>
    <property type="match status" value="1"/>
</dbReference>
<dbReference type="AlphaFoldDB" id="A0A4U0V7H1"/>
<evidence type="ECO:0000259" key="3">
    <source>
        <dbReference type="PROSITE" id="PS50250"/>
    </source>
</evidence>
<dbReference type="Proteomes" id="UP000310066">
    <property type="component" value="Unassembled WGS sequence"/>
</dbReference>
<evidence type="ECO:0000256" key="2">
    <source>
        <dbReference type="ARBA" id="ARBA00022942"/>
    </source>
</evidence>
<evidence type="ECO:0000313" key="4">
    <source>
        <dbReference type="EMBL" id="TKA44332.1"/>
    </source>
</evidence>
<comment type="caution">
    <text evidence="4">The sequence shown here is derived from an EMBL/GenBank/DDBJ whole genome shotgun (WGS) entry which is preliminary data.</text>
</comment>
<dbReference type="GO" id="GO:0005198">
    <property type="term" value="F:structural molecule activity"/>
    <property type="evidence" value="ECO:0007669"/>
    <property type="project" value="TreeGrafter"/>
</dbReference>
<dbReference type="GO" id="GO:0008541">
    <property type="term" value="C:proteasome regulatory particle, lid subcomplex"/>
    <property type="evidence" value="ECO:0007669"/>
    <property type="project" value="TreeGrafter"/>
</dbReference>
<sequence length="381" mass="43708">MENEKISDLLATEREESTEDLQHYFLSFEDFWERKLWHELTDILVNFYKEPASANQRLRLYEGFVKTFADKINQLKLVDIGLQSAGQCKDDHERLTFLTALTSRVDKAASQDAYVFSLSHVASVQLSLGKQAESRADLDKAEKILDTFDSVETVVHASFYRVSADYYQQSHEFAAYYRTTLLYLACVELADLDEPERRRIAYDLSIAALVSESIYNFGELLLHPILDSLKSTEHAWLRDLLFAFNRGDLHAYNILQQHKSANRLLEEHESFLYQKISLSALTQLVFSRAPQDRSMTFATISQETKVQLDEIEHLIMKALSLGLLRGSIDQVDEVARISWVQPKVLDRTGIEGMRGRLREWGGGVERLGNWIEGVGEDVWAS</sequence>
<dbReference type="PANTHER" id="PTHR10539:SF0">
    <property type="entry name" value="26S PROTEASOME NON-ATPASE REGULATORY SUBUNIT 13"/>
    <property type="match status" value="1"/>
</dbReference>
<dbReference type="PROSITE" id="PS50250">
    <property type="entry name" value="PCI"/>
    <property type="match status" value="1"/>
</dbReference>